<protein>
    <submittedName>
        <fullName evidence="1">Uncharacterized protein</fullName>
    </submittedName>
</protein>
<sequence>MKNINMLKINPSLDFVVIFISLNDASPFDVHALLTLGGFVCVKDRPGTSVFEKISLRSYQVSTRRVFKDNYCLGTSVRISRPDRQIMNDIEQLFSEMYTISTVEFTLDMFSEDQEALFSMLRHITHLKWSGSNLALRYKTTFYLGNIRNTRSKGVRCYIKELDPKTTSVRLEIVHKRAYIRKGKLPSLPTLGSIQIQEAFRHVQFKEIDTQRIYPDMGQLGIYKSKAGELYRPSEDVARVFISAAMGMLSDEYSAGYAKDALKAFCRHANLPLIKHDFQDQFEQLTAGKSFV</sequence>
<gene>
    <name evidence="1" type="ORF">PCS_01976</name>
</gene>
<proteinExistence type="predicted"/>
<comment type="caution">
    <text evidence="1">The sequence shown here is derived from an EMBL/GenBank/DDBJ whole genome shotgun (WGS) entry which is preliminary data.</text>
</comment>
<accession>M5PSX0</accession>
<evidence type="ECO:0000313" key="2">
    <source>
        <dbReference type="Proteomes" id="UP000011922"/>
    </source>
</evidence>
<dbReference type="Proteomes" id="UP000011922">
    <property type="component" value="Unassembled WGS sequence"/>
</dbReference>
<reference evidence="1 2" key="1">
    <citation type="journal article" date="2013" name="Genome Announc.">
        <title>Draft Genome Sequence for Desulfovibrio africanus Strain PCS.</title>
        <authorList>
            <person name="Brown S.D."/>
            <person name="Utturkar S.M."/>
            <person name="Arkin A.P."/>
            <person name="Deutschbauer A.M."/>
            <person name="Elias D.A."/>
            <person name="Hazen T.C."/>
            <person name="Chakraborty R."/>
        </authorList>
    </citation>
    <scope>NUCLEOTIDE SEQUENCE [LARGE SCALE GENOMIC DNA]</scope>
    <source>
        <strain evidence="1 2">PCS</strain>
    </source>
</reference>
<organism evidence="1 2">
    <name type="scientific">Desulfocurvibacter africanus PCS</name>
    <dbReference type="NCBI Taxonomy" id="1262666"/>
    <lineage>
        <taxon>Bacteria</taxon>
        <taxon>Pseudomonadati</taxon>
        <taxon>Thermodesulfobacteriota</taxon>
        <taxon>Desulfovibrionia</taxon>
        <taxon>Desulfovibrionales</taxon>
        <taxon>Desulfovibrionaceae</taxon>
        <taxon>Desulfocurvibacter</taxon>
    </lineage>
</organism>
<name>M5PSX0_DESAF</name>
<evidence type="ECO:0000313" key="1">
    <source>
        <dbReference type="EMBL" id="EMG37140.1"/>
    </source>
</evidence>
<dbReference type="RefSeq" id="WP_005986675.1">
    <property type="nucleotide sequence ID" value="NZ_AOSV01000020.1"/>
</dbReference>
<dbReference type="EMBL" id="AOSV01000020">
    <property type="protein sequence ID" value="EMG37140.1"/>
    <property type="molecule type" value="Genomic_DNA"/>
</dbReference>
<dbReference type="PATRIC" id="fig|1262666.3.peg.2003"/>
<dbReference type="AlphaFoldDB" id="M5PSX0"/>